<protein>
    <submittedName>
        <fullName evidence="3">Coiled-coil domain-protein 8</fullName>
    </submittedName>
</protein>
<organism evidence="3 4">
    <name type="scientific">Dichotomopilus funicola</name>
    <dbReference type="NCBI Taxonomy" id="1934379"/>
    <lineage>
        <taxon>Eukaryota</taxon>
        <taxon>Fungi</taxon>
        <taxon>Dikarya</taxon>
        <taxon>Ascomycota</taxon>
        <taxon>Pezizomycotina</taxon>
        <taxon>Sordariomycetes</taxon>
        <taxon>Sordariomycetidae</taxon>
        <taxon>Sordariales</taxon>
        <taxon>Chaetomiaceae</taxon>
        <taxon>Dichotomopilus</taxon>
    </lineage>
</organism>
<keyword evidence="2" id="KW-0472">Membrane</keyword>
<feature type="region of interest" description="Disordered" evidence="1">
    <location>
        <begin position="691"/>
        <end position="807"/>
    </location>
</feature>
<dbReference type="AlphaFoldDB" id="A0AAN6UV04"/>
<feature type="compositionally biased region" description="Basic and acidic residues" evidence="1">
    <location>
        <begin position="516"/>
        <end position="536"/>
    </location>
</feature>
<dbReference type="PANTHER" id="PTHR37538">
    <property type="entry name" value="BTB DOMAIN-CONTAINING PROTEIN"/>
    <property type="match status" value="1"/>
</dbReference>
<dbReference type="GeneID" id="87818892"/>
<comment type="caution">
    <text evidence="3">The sequence shown here is derived from an EMBL/GenBank/DDBJ whole genome shotgun (WGS) entry which is preliminary data.</text>
</comment>
<feature type="compositionally biased region" description="Basic and acidic residues" evidence="1">
    <location>
        <begin position="596"/>
        <end position="629"/>
    </location>
</feature>
<dbReference type="Proteomes" id="UP001302676">
    <property type="component" value="Unassembled WGS sequence"/>
</dbReference>
<proteinExistence type="predicted"/>
<keyword evidence="2" id="KW-1133">Transmembrane helix</keyword>
<feature type="region of interest" description="Disordered" evidence="1">
    <location>
        <begin position="292"/>
        <end position="375"/>
    </location>
</feature>
<dbReference type="PANTHER" id="PTHR37538:SF1">
    <property type="entry name" value="BTB DOMAIN-CONTAINING PROTEIN"/>
    <property type="match status" value="1"/>
</dbReference>
<feature type="compositionally biased region" description="Basic and acidic residues" evidence="1">
    <location>
        <begin position="331"/>
        <end position="343"/>
    </location>
</feature>
<feature type="transmembrane region" description="Helical" evidence="2">
    <location>
        <begin position="12"/>
        <end position="31"/>
    </location>
</feature>
<sequence length="839" mass="89198">MKYPCSLNVHISVETVTLIGLTFLTVLSFLYHSMIMARKRRSGTPKPQGTQSAPGTPVPQSAGPTATPTATTSSKAVTTPRGPEAKDQAKAAASAPTVRVDGRPENSPYGSPSCTVPFASPLTVPLDILKKSPKLYAAYEAGQPELSTIPHDVGHVLVHFLHTGHYESLKPKLGDARSRQIAELRTAVQTYAAARAYELPGLMRLAEGKIDRFSKGLPLPVLLEVARDAYPTLTEGDAWFLNYLRSRIRPHLKDPKALIGSSLLDQISDILSPHRVLLRTVLELFCERSASSPEGGASFPMSALASPVTSPATSRPVTPLPSTSPLSLLEMRSRSIVREDYTSRKSSRSTPQASPEPVHSEIAPPTFEAKPVPEPAPAVAPFPDLGPVIADLAPARGLSTSAGIAVADIASEHVPEPEAKDVAEPVNAGVESEDEADAGAQVDEYIRPSVEVPVGVHAETPAELEVVTGAEPAFELGEEEDEEEDDDEEDDGEEEEEEEEKGKQEAAVADSTPAALRERKDSGKGIELEPNAKEVESAFEPATELETGSKPQLPVRLPVFREADSGFWEGADVESAKETAPSFVELEPVPEPTSEAVHEVRSTAGPKEVRGTDTRDFADSDAEGKTGREDEAEEEVPANETALEALPTAESSTASAGAHSELKNPPVPAVDGAAKDLVDIAPIQKEVAEVVAQSKEDEAQPEPEKIQTELLELETGAKPEPEPEAESSKAVRPVDDAEPTGGADSSEAEPGVESGSQPAGKLTIQRANTDSAVHAAGRAAKAVTPEALLDAERGAEQQEEARVDAGADGLQPCSAQVRHKSWKKRFLSLRYPVLFGRGM</sequence>
<dbReference type="RefSeq" id="XP_062632900.1">
    <property type="nucleotide sequence ID" value="XM_062782279.1"/>
</dbReference>
<feature type="compositionally biased region" description="Polar residues" evidence="1">
    <location>
        <begin position="45"/>
        <end position="54"/>
    </location>
</feature>
<feature type="compositionally biased region" description="Low complexity" evidence="1">
    <location>
        <begin position="772"/>
        <end position="782"/>
    </location>
</feature>
<feature type="compositionally biased region" description="Basic and acidic residues" evidence="1">
    <location>
        <begin position="715"/>
        <end position="735"/>
    </location>
</feature>
<feature type="compositionally biased region" description="Acidic residues" evidence="1">
    <location>
        <begin position="476"/>
        <end position="499"/>
    </location>
</feature>
<feature type="compositionally biased region" description="Low complexity" evidence="1">
    <location>
        <begin position="59"/>
        <end position="80"/>
    </location>
</feature>
<evidence type="ECO:0000313" key="4">
    <source>
        <dbReference type="Proteomes" id="UP001302676"/>
    </source>
</evidence>
<evidence type="ECO:0000256" key="2">
    <source>
        <dbReference type="SAM" id="Phobius"/>
    </source>
</evidence>
<feature type="region of interest" description="Disordered" evidence="1">
    <location>
        <begin position="572"/>
        <end position="670"/>
    </location>
</feature>
<evidence type="ECO:0000256" key="1">
    <source>
        <dbReference type="SAM" id="MobiDB-lite"/>
    </source>
</evidence>
<evidence type="ECO:0000313" key="3">
    <source>
        <dbReference type="EMBL" id="KAK4139529.1"/>
    </source>
</evidence>
<dbReference type="EMBL" id="MU853659">
    <property type="protein sequence ID" value="KAK4139529.1"/>
    <property type="molecule type" value="Genomic_DNA"/>
</dbReference>
<feature type="compositionally biased region" description="Low complexity" evidence="1">
    <location>
        <begin position="313"/>
        <end position="329"/>
    </location>
</feature>
<feature type="region of interest" description="Disordered" evidence="1">
    <location>
        <begin position="40"/>
        <end position="112"/>
    </location>
</feature>
<keyword evidence="4" id="KW-1185">Reference proteome</keyword>
<feature type="compositionally biased region" description="Basic and acidic residues" evidence="1">
    <location>
        <begin position="790"/>
        <end position="805"/>
    </location>
</feature>
<reference evidence="3" key="1">
    <citation type="journal article" date="2023" name="Mol. Phylogenet. Evol.">
        <title>Genome-scale phylogeny and comparative genomics of the fungal order Sordariales.</title>
        <authorList>
            <person name="Hensen N."/>
            <person name="Bonometti L."/>
            <person name="Westerberg I."/>
            <person name="Brannstrom I.O."/>
            <person name="Guillou S."/>
            <person name="Cros-Aarteil S."/>
            <person name="Calhoun S."/>
            <person name="Haridas S."/>
            <person name="Kuo A."/>
            <person name="Mondo S."/>
            <person name="Pangilinan J."/>
            <person name="Riley R."/>
            <person name="LaButti K."/>
            <person name="Andreopoulos B."/>
            <person name="Lipzen A."/>
            <person name="Chen C."/>
            <person name="Yan M."/>
            <person name="Daum C."/>
            <person name="Ng V."/>
            <person name="Clum A."/>
            <person name="Steindorff A."/>
            <person name="Ohm R.A."/>
            <person name="Martin F."/>
            <person name="Silar P."/>
            <person name="Natvig D.O."/>
            <person name="Lalanne C."/>
            <person name="Gautier V."/>
            <person name="Ament-Velasquez S.L."/>
            <person name="Kruys A."/>
            <person name="Hutchinson M.I."/>
            <person name="Powell A.J."/>
            <person name="Barry K."/>
            <person name="Miller A.N."/>
            <person name="Grigoriev I.V."/>
            <person name="Debuchy R."/>
            <person name="Gladieux P."/>
            <person name="Hiltunen Thoren M."/>
            <person name="Johannesson H."/>
        </authorList>
    </citation>
    <scope>NUCLEOTIDE SEQUENCE</scope>
    <source>
        <strain evidence="3">CBS 141.50</strain>
    </source>
</reference>
<feature type="region of interest" description="Disordered" evidence="1">
    <location>
        <begin position="459"/>
        <end position="550"/>
    </location>
</feature>
<keyword evidence="2" id="KW-0812">Transmembrane</keyword>
<reference evidence="3" key="2">
    <citation type="submission" date="2023-05" db="EMBL/GenBank/DDBJ databases">
        <authorList>
            <consortium name="Lawrence Berkeley National Laboratory"/>
            <person name="Steindorff A."/>
            <person name="Hensen N."/>
            <person name="Bonometti L."/>
            <person name="Westerberg I."/>
            <person name="Brannstrom I.O."/>
            <person name="Guillou S."/>
            <person name="Cros-Aarteil S."/>
            <person name="Calhoun S."/>
            <person name="Haridas S."/>
            <person name="Kuo A."/>
            <person name="Mondo S."/>
            <person name="Pangilinan J."/>
            <person name="Riley R."/>
            <person name="Labutti K."/>
            <person name="Andreopoulos B."/>
            <person name="Lipzen A."/>
            <person name="Chen C."/>
            <person name="Yanf M."/>
            <person name="Daum C."/>
            <person name="Ng V."/>
            <person name="Clum A."/>
            <person name="Ohm R."/>
            <person name="Martin F."/>
            <person name="Silar P."/>
            <person name="Natvig D."/>
            <person name="Lalanne C."/>
            <person name="Gautier V."/>
            <person name="Ament-Velasquez S.L."/>
            <person name="Kruys A."/>
            <person name="Hutchinson M.I."/>
            <person name="Powell A.J."/>
            <person name="Barry K."/>
            <person name="Miller A.N."/>
            <person name="Grigoriev I.V."/>
            <person name="Debuchy R."/>
            <person name="Gladieux P."/>
            <person name="Thoren M.H."/>
            <person name="Johannesson H."/>
        </authorList>
    </citation>
    <scope>NUCLEOTIDE SEQUENCE</scope>
    <source>
        <strain evidence="3">CBS 141.50</strain>
    </source>
</reference>
<feature type="compositionally biased region" description="Basic and acidic residues" evidence="1">
    <location>
        <begin position="694"/>
        <end position="707"/>
    </location>
</feature>
<gene>
    <name evidence="3" type="ORF">C8A04DRAFT_32975</name>
</gene>
<name>A0AAN6UV04_9PEZI</name>
<accession>A0AAN6UV04</accession>